<evidence type="ECO:0000313" key="2">
    <source>
        <dbReference type="EMBL" id="KMU87153.1"/>
    </source>
</evidence>
<proteinExistence type="predicted"/>
<dbReference type="VEuPathDB" id="FungiDB:CIHG_05093"/>
<gene>
    <name evidence="2" type="ORF">CIHG_05093</name>
</gene>
<dbReference type="Proteomes" id="UP000054563">
    <property type="component" value="Unassembled WGS sequence"/>
</dbReference>
<feature type="region of interest" description="Disordered" evidence="1">
    <location>
        <begin position="1"/>
        <end position="31"/>
    </location>
</feature>
<reference evidence="3" key="1">
    <citation type="journal article" date="2010" name="Genome Res.">
        <title>Population genomic sequencing of Coccidioides fungi reveals recent hybridization and transposon control.</title>
        <authorList>
            <person name="Neafsey D.E."/>
            <person name="Barker B.M."/>
            <person name="Sharpton T.J."/>
            <person name="Stajich J.E."/>
            <person name="Park D.J."/>
            <person name="Whiston E."/>
            <person name="Hung C.-Y."/>
            <person name="McMahan C."/>
            <person name="White J."/>
            <person name="Sykes S."/>
            <person name="Heiman D."/>
            <person name="Young S."/>
            <person name="Zeng Q."/>
            <person name="Abouelleil A."/>
            <person name="Aftuck L."/>
            <person name="Bessette D."/>
            <person name="Brown A."/>
            <person name="FitzGerald M."/>
            <person name="Lui A."/>
            <person name="Macdonald J.P."/>
            <person name="Priest M."/>
            <person name="Orbach M.J."/>
            <person name="Galgiani J.N."/>
            <person name="Kirkland T.N."/>
            <person name="Cole G.T."/>
            <person name="Birren B.W."/>
            <person name="Henn M.R."/>
            <person name="Taylor J.W."/>
            <person name="Rounsley S.D."/>
        </authorList>
    </citation>
    <scope>NUCLEOTIDE SEQUENCE [LARGE SCALE GENOMIC DNA]</scope>
    <source>
        <strain evidence="3">H538.4</strain>
    </source>
</reference>
<protein>
    <submittedName>
        <fullName evidence="2">Uncharacterized protein</fullName>
    </submittedName>
</protein>
<accession>A0A0J8UI98</accession>
<feature type="region of interest" description="Disordered" evidence="1">
    <location>
        <begin position="73"/>
        <end position="113"/>
    </location>
</feature>
<evidence type="ECO:0000313" key="3">
    <source>
        <dbReference type="Proteomes" id="UP000054563"/>
    </source>
</evidence>
<feature type="compositionally biased region" description="Basic residues" evidence="1">
    <location>
        <begin position="84"/>
        <end position="96"/>
    </location>
</feature>
<sequence>MVGDPHPRYPGGKLPGRECRPVAGHEGLGRSRFPTQEGILVFQIFSQNLQSYEAIVEKEIPLCFEVRKLKAPRSEEGATTMRKPGGRLSRHNKRAKLRAEEDGLNGSEERIPVHGPRHVIENALFISSS</sequence>
<organism evidence="2 3">
    <name type="scientific">Coccidioides immitis H538.4</name>
    <dbReference type="NCBI Taxonomy" id="396776"/>
    <lineage>
        <taxon>Eukaryota</taxon>
        <taxon>Fungi</taxon>
        <taxon>Dikarya</taxon>
        <taxon>Ascomycota</taxon>
        <taxon>Pezizomycotina</taxon>
        <taxon>Eurotiomycetes</taxon>
        <taxon>Eurotiomycetidae</taxon>
        <taxon>Onygenales</taxon>
        <taxon>Onygenaceae</taxon>
        <taxon>Coccidioides</taxon>
    </lineage>
</organism>
<feature type="compositionally biased region" description="Basic and acidic residues" evidence="1">
    <location>
        <begin position="97"/>
        <end position="112"/>
    </location>
</feature>
<dbReference type="EMBL" id="DS016996">
    <property type="protein sequence ID" value="KMU87153.1"/>
    <property type="molecule type" value="Genomic_DNA"/>
</dbReference>
<dbReference type="AlphaFoldDB" id="A0A0J8UI98"/>
<evidence type="ECO:0000256" key="1">
    <source>
        <dbReference type="SAM" id="MobiDB-lite"/>
    </source>
</evidence>
<name>A0A0J8UI98_COCIT</name>